<evidence type="ECO:0000313" key="1">
    <source>
        <dbReference type="EMBL" id="KKM04091.1"/>
    </source>
</evidence>
<reference evidence="1" key="1">
    <citation type="journal article" date="2015" name="Nature">
        <title>Complex archaea that bridge the gap between prokaryotes and eukaryotes.</title>
        <authorList>
            <person name="Spang A."/>
            <person name="Saw J.H."/>
            <person name="Jorgensen S.L."/>
            <person name="Zaremba-Niedzwiedzka K."/>
            <person name="Martijn J."/>
            <person name="Lind A.E."/>
            <person name="van Eijk R."/>
            <person name="Schleper C."/>
            <person name="Guy L."/>
            <person name="Ettema T.J."/>
        </authorList>
    </citation>
    <scope>NUCLEOTIDE SEQUENCE</scope>
</reference>
<protein>
    <submittedName>
        <fullName evidence="1">Uncharacterized protein</fullName>
    </submittedName>
</protein>
<gene>
    <name evidence="1" type="ORF">LCGC14_1767740</name>
</gene>
<name>A0A0F9JE03_9ZZZZ</name>
<accession>A0A0F9JE03</accession>
<comment type="caution">
    <text evidence="1">The sequence shown here is derived from an EMBL/GenBank/DDBJ whole genome shotgun (WGS) entry which is preliminary data.</text>
</comment>
<organism evidence="1">
    <name type="scientific">marine sediment metagenome</name>
    <dbReference type="NCBI Taxonomy" id="412755"/>
    <lineage>
        <taxon>unclassified sequences</taxon>
        <taxon>metagenomes</taxon>
        <taxon>ecological metagenomes</taxon>
    </lineage>
</organism>
<dbReference type="EMBL" id="LAZR01016533">
    <property type="protein sequence ID" value="KKM04091.1"/>
    <property type="molecule type" value="Genomic_DNA"/>
</dbReference>
<proteinExistence type="predicted"/>
<sequence length="68" mass="7578">MAKTIKVWVNPGSTVSFATGATMNPLDLPYDGNRAWKIDFVALHLQRKGWKFFPFQGGAVGWVAVEPR</sequence>
<dbReference type="AlphaFoldDB" id="A0A0F9JE03"/>